<evidence type="ECO:0000313" key="1">
    <source>
        <dbReference type="EMBL" id="VDN88937.1"/>
    </source>
</evidence>
<proteinExistence type="predicted"/>
<dbReference type="Proteomes" id="UP000278627">
    <property type="component" value="Unassembled WGS sequence"/>
</dbReference>
<name>A0A3P7U6W0_BRUPA</name>
<keyword evidence="2" id="KW-1185">Reference proteome</keyword>
<dbReference type="EMBL" id="UZAD01009362">
    <property type="protein sequence ID" value="VDN88937.1"/>
    <property type="molecule type" value="Genomic_DNA"/>
</dbReference>
<dbReference type="AlphaFoldDB" id="A0A3P7U6W0"/>
<protein>
    <submittedName>
        <fullName evidence="1">Uncharacterized protein</fullName>
    </submittedName>
</protein>
<gene>
    <name evidence="1" type="ORF">BPAG_LOCUS7751</name>
</gene>
<organism evidence="1 2">
    <name type="scientific">Brugia pahangi</name>
    <name type="common">Filarial nematode worm</name>
    <dbReference type="NCBI Taxonomy" id="6280"/>
    <lineage>
        <taxon>Eukaryota</taxon>
        <taxon>Metazoa</taxon>
        <taxon>Ecdysozoa</taxon>
        <taxon>Nematoda</taxon>
        <taxon>Chromadorea</taxon>
        <taxon>Rhabditida</taxon>
        <taxon>Spirurina</taxon>
        <taxon>Spiruromorpha</taxon>
        <taxon>Filarioidea</taxon>
        <taxon>Onchocercidae</taxon>
        <taxon>Brugia</taxon>
    </lineage>
</organism>
<evidence type="ECO:0000313" key="2">
    <source>
        <dbReference type="Proteomes" id="UP000278627"/>
    </source>
</evidence>
<accession>A0A3P7U6W0</accession>
<feature type="non-terminal residue" evidence="1">
    <location>
        <position position="40"/>
    </location>
</feature>
<sequence length="40" mass="4295">MELNLILSTLNDLDSTLTITVNHRTVLGTADCIGAIELPL</sequence>
<reference evidence="1 2" key="1">
    <citation type="submission" date="2018-11" db="EMBL/GenBank/DDBJ databases">
        <authorList>
            <consortium name="Pathogen Informatics"/>
        </authorList>
    </citation>
    <scope>NUCLEOTIDE SEQUENCE [LARGE SCALE GENOMIC DNA]</scope>
</reference>